<dbReference type="EMBL" id="CP144753">
    <property type="protein sequence ID" value="WVZ95189.1"/>
    <property type="molecule type" value="Genomic_DNA"/>
</dbReference>
<organism evidence="2 3">
    <name type="scientific">Paspalum notatum var. saurae</name>
    <dbReference type="NCBI Taxonomy" id="547442"/>
    <lineage>
        <taxon>Eukaryota</taxon>
        <taxon>Viridiplantae</taxon>
        <taxon>Streptophyta</taxon>
        <taxon>Embryophyta</taxon>
        <taxon>Tracheophyta</taxon>
        <taxon>Spermatophyta</taxon>
        <taxon>Magnoliopsida</taxon>
        <taxon>Liliopsida</taxon>
        <taxon>Poales</taxon>
        <taxon>Poaceae</taxon>
        <taxon>PACMAD clade</taxon>
        <taxon>Panicoideae</taxon>
        <taxon>Andropogonodae</taxon>
        <taxon>Paspaleae</taxon>
        <taxon>Paspalinae</taxon>
        <taxon>Paspalum</taxon>
    </lineage>
</organism>
<protein>
    <submittedName>
        <fullName evidence="2">Uncharacterized protein</fullName>
    </submittedName>
</protein>
<dbReference type="PANTHER" id="PTHR31170:SF18">
    <property type="entry name" value="(WILD MALAYSIAN BANANA) HYPOTHETICAL PROTEIN"/>
    <property type="match status" value="1"/>
</dbReference>
<feature type="compositionally biased region" description="Basic and acidic residues" evidence="1">
    <location>
        <begin position="192"/>
        <end position="208"/>
    </location>
</feature>
<dbReference type="PANTHER" id="PTHR31170">
    <property type="entry name" value="BNAC04G53230D PROTEIN"/>
    <property type="match status" value="1"/>
</dbReference>
<name>A0AAQ3UMU4_PASNO</name>
<dbReference type="AlphaFoldDB" id="A0AAQ3UMU4"/>
<gene>
    <name evidence="2" type="ORF">U9M48_040985</name>
</gene>
<evidence type="ECO:0000256" key="1">
    <source>
        <dbReference type="SAM" id="MobiDB-lite"/>
    </source>
</evidence>
<reference evidence="2 3" key="1">
    <citation type="submission" date="2024-02" db="EMBL/GenBank/DDBJ databases">
        <title>High-quality chromosome-scale genome assembly of Pensacola bahiagrass (Paspalum notatum Flugge var. saurae).</title>
        <authorList>
            <person name="Vega J.M."/>
            <person name="Podio M."/>
            <person name="Orjuela J."/>
            <person name="Siena L.A."/>
            <person name="Pessino S.C."/>
            <person name="Combes M.C."/>
            <person name="Mariac C."/>
            <person name="Albertini E."/>
            <person name="Pupilli F."/>
            <person name="Ortiz J.P.A."/>
            <person name="Leblanc O."/>
        </authorList>
    </citation>
    <scope>NUCLEOTIDE SEQUENCE [LARGE SCALE GENOMIC DNA]</scope>
    <source>
        <strain evidence="2">R1</strain>
        <tissue evidence="2">Leaf</tissue>
    </source>
</reference>
<evidence type="ECO:0000313" key="3">
    <source>
        <dbReference type="Proteomes" id="UP001341281"/>
    </source>
</evidence>
<dbReference type="EMBL" id="CP144753">
    <property type="protein sequence ID" value="WVZ95188.1"/>
    <property type="molecule type" value="Genomic_DNA"/>
</dbReference>
<sequence length="586" mass="66891">MDEDIYSSADSEEIKEIADSIAQDLVYMLRPDEENHDDNITSCHIPRVHQLVRQIDRFAYEPSVLSIGPYHHGNASLQFMERLKWRCLDYVLHLNCTKSLRDYLLVVSNMENQARACYSGEIKLDSKAFRRMLLLDGCFIMVYLRGTHGVSRITKADPEPSIIPDENVALVNSSPEKGAKGERDEVHEIELGEVDADQHSSENKDSTSCKENSGVPWYHIFALVDLFLLENQIPFFVVKKLHEVLLGSSMERILTKNFSNYIEVNMKQCIIGAFSPDEKPNDFDHLLHLCHMHFKPTMVREGRTYKKPKFSKYFLDKIYRMANVGRQNVQYEYDSPHSQQFNFLQGRSVNQWRRATQYHEAGIVFKRNEVNGQNKHSLLDVAFHDGVLEIPCLYVDERTGSLFRNMISFEQTNPQFANCVTAYVMFMSQLLSRPDDVTLLSRRGIIVHFLHSDKVVSALFTRLTKGVVFDYMGSFYLRSVCWRMEMFYQNRINRWIAWLRHNHLSNPWLGAALMAGLLVLFCTIAQTVLTEVDASGSKGARVLIQCGGSPLRGADVAQPCCVGGSVDGTGTLLQNPSPPDPPLLKS</sequence>
<keyword evidence="3" id="KW-1185">Reference proteome</keyword>
<feature type="region of interest" description="Disordered" evidence="1">
    <location>
        <begin position="192"/>
        <end position="211"/>
    </location>
</feature>
<dbReference type="Proteomes" id="UP001341281">
    <property type="component" value="Chromosome 09"/>
</dbReference>
<dbReference type="InterPro" id="IPR004158">
    <property type="entry name" value="DUF247_pln"/>
</dbReference>
<accession>A0AAQ3UMU4</accession>
<evidence type="ECO:0000313" key="2">
    <source>
        <dbReference type="EMBL" id="WVZ95189.1"/>
    </source>
</evidence>
<proteinExistence type="predicted"/>
<dbReference type="Pfam" id="PF03140">
    <property type="entry name" value="DUF247"/>
    <property type="match status" value="1"/>
</dbReference>